<evidence type="ECO:0000256" key="1">
    <source>
        <dbReference type="SAM" id="MobiDB-lite"/>
    </source>
</evidence>
<proteinExistence type="predicted"/>
<reference evidence="2" key="1">
    <citation type="journal article" date="2021" name="IMA Fungus">
        <title>Genomic characterization of three marine fungi, including Emericellopsis atlantica sp. nov. with signatures of a generalist lifestyle and marine biomass degradation.</title>
        <authorList>
            <person name="Hagestad O.C."/>
            <person name="Hou L."/>
            <person name="Andersen J.H."/>
            <person name="Hansen E.H."/>
            <person name="Altermark B."/>
            <person name="Li C."/>
            <person name="Kuhnert E."/>
            <person name="Cox R.J."/>
            <person name="Crous P.W."/>
            <person name="Spatafora J.W."/>
            <person name="Lail K."/>
            <person name="Amirebrahimi M."/>
            <person name="Lipzen A."/>
            <person name="Pangilinan J."/>
            <person name="Andreopoulos W."/>
            <person name="Hayes R.D."/>
            <person name="Ng V."/>
            <person name="Grigoriev I.V."/>
            <person name="Jackson S.A."/>
            <person name="Sutton T.D.S."/>
            <person name="Dobson A.D.W."/>
            <person name="Rama T."/>
        </authorList>
    </citation>
    <scope>NUCLEOTIDE SEQUENCE</scope>
    <source>
        <strain evidence="2">TS7</strain>
    </source>
</reference>
<dbReference type="AlphaFoldDB" id="A0A9P7ZGI1"/>
<feature type="region of interest" description="Disordered" evidence="1">
    <location>
        <begin position="103"/>
        <end position="155"/>
    </location>
</feature>
<gene>
    <name evidence="2" type="ORF">F5Z01DRAFT_693364</name>
</gene>
<comment type="caution">
    <text evidence="2">The sequence shown here is derived from an EMBL/GenBank/DDBJ whole genome shotgun (WGS) entry which is preliminary data.</text>
</comment>
<dbReference type="EMBL" id="MU251271">
    <property type="protein sequence ID" value="KAG9251043.1"/>
    <property type="molecule type" value="Genomic_DNA"/>
</dbReference>
<feature type="region of interest" description="Disordered" evidence="1">
    <location>
        <begin position="1"/>
        <end position="75"/>
    </location>
</feature>
<dbReference type="RefSeq" id="XP_046114967.1">
    <property type="nucleotide sequence ID" value="XM_046266215.1"/>
</dbReference>
<feature type="compositionally biased region" description="Acidic residues" evidence="1">
    <location>
        <begin position="25"/>
        <end position="36"/>
    </location>
</feature>
<dbReference type="Proteomes" id="UP000887229">
    <property type="component" value="Unassembled WGS sequence"/>
</dbReference>
<accession>A0A9P7ZGI1</accession>
<dbReference type="OrthoDB" id="5102280at2759"/>
<keyword evidence="3" id="KW-1185">Reference proteome</keyword>
<organism evidence="2 3">
    <name type="scientific">Emericellopsis atlantica</name>
    <dbReference type="NCBI Taxonomy" id="2614577"/>
    <lineage>
        <taxon>Eukaryota</taxon>
        <taxon>Fungi</taxon>
        <taxon>Dikarya</taxon>
        <taxon>Ascomycota</taxon>
        <taxon>Pezizomycotina</taxon>
        <taxon>Sordariomycetes</taxon>
        <taxon>Hypocreomycetidae</taxon>
        <taxon>Hypocreales</taxon>
        <taxon>Bionectriaceae</taxon>
        <taxon>Emericellopsis</taxon>
    </lineage>
</organism>
<feature type="compositionally biased region" description="Polar residues" evidence="1">
    <location>
        <begin position="66"/>
        <end position="75"/>
    </location>
</feature>
<feature type="compositionally biased region" description="Acidic residues" evidence="1">
    <location>
        <begin position="121"/>
        <end position="155"/>
    </location>
</feature>
<name>A0A9P7ZGI1_9HYPO</name>
<evidence type="ECO:0000313" key="3">
    <source>
        <dbReference type="Proteomes" id="UP000887229"/>
    </source>
</evidence>
<evidence type="ECO:0000313" key="2">
    <source>
        <dbReference type="EMBL" id="KAG9251043.1"/>
    </source>
</evidence>
<feature type="region of interest" description="Disordered" evidence="1">
    <location>
        <begin position="183"/>
        <end position="221"/>
    </location>
</feature>
<feature type="compositionally biased region" description="Acidic residues" evidence="1">
    <location>
        <begin position="193"/>
        <end position="203"/>
    </location>
</feature>
<feature type="compositionally biased region" description="Polar residues" evidence="1">
    <location>
        <begin position="39"/>
        <end position="58"/>
    </location>
</feature>
<dbReference type="GeneID" id="70297118"/>
<protein>
    <submittedName>
        <fullName evidence="2">Uncharacterized protein</fullName>
    </submittedName>
</protein>
<sequence length="1064" mass="121498">MPSSRSQRLTSKWALKPGKPASSLDGDECETDEADICPESSTDAKPVSTRRTGLQRSSRVLKDVTNLPSPRQSVSEQVIASASEWKGFVIMVDICFQRQWTGNDIETGATPEQKKKKPNDGQEEEEDDDAYLPTLEEEREDEEDEEDVAFDKEELDDEIRQLLPRLFEDVEDDDFLALDAEAEVDIEPQCKETEEEEEQEGEVEVPSTLQDSLKRKSHGASCRPAKKARRCPVVSYTAEEWIAHFDSQKKNLVAEDDPDFLRFQSNFGALIRGACLAAADTETEPMNEWMMRPKEEREMTRGFRSVLARISSKDLQQEVFSHMPRMAQKILGKKDLKPVDLLDLPLFPSMYKHRAAYLNVPTRIEAYKITRGDSPWTKAKIRVPVNEQALQTPLDTRVYAGSTNATLGGYTRVGAHERATHGDKSQNHDLAKHYKFASQPDVVLNFRLVATWSNPFAAENPGDQDLTRWLSVFVEAMTITYLGLYNRSDRCASLGSLFSRASYELSDSLRKGVDLPAFGEHSLNRAWPLMQGVAGGMSRADSCANPNCALPLESKHPELPSYLTCKMLCSSEGPMGLKYCVQCTRFACMNGGTMRTRAATANGFFDQELGRKLESINDSFLGNGNPRQCRNTSCRVNIPDSASLYGLANGIRCHRCHEFRERRLIEWSPLDYSGIDANPWSDPKECSACGVHTDDVHVWDRGLSRLCQSCNEKRCSFGEQMEPSTPQPHTVVACFNETCQRRKGLKMSMTRMIEDVIENVWRCLICDWEFCESLHDYDVRREIPHHRYNLTSCVSCGRFHTYDKWKKVEGGYKCGECVLGDSRCANAQCPRHRAVFAERKKWDPVLQDWFCDWCFRSNAQRPDDKKSKNFHAVNRYVVGTRVCVNPHCGHTDETWSWSWVYQEGHKGNPEYLRCAKCHNHLREHGEERRPHANRTSLGPTTCFNCKGTEETLGPQMWRTVLDADGHPTAQWRCDKCHSYWFRHKEERTDDNLKRKPVPTTRECANPNCDTTGEVKRGWSKTGTDENGNDIWRCKGCTTYWKRTGRDRTSIRVNQKKRVVEKKKK</sequence>
<feature type="compositionally biased region" description="Polar residues" evidence="1">
    <location>
        <begin position="1"/>
        <end position="10"/>
    </location>
</feature>